<proteinExistence type="predicted"/>
<reference evidence="1 2" key="1">
    <citation type="submission" date="2014-10" db="EMBL/GenBank/DDBJ databases">
        <title>Genome sequence of Erwinia typographi M043b.</title>
        <authorList>
            <person name="Chan K.-G."/>
            <person name="Tan W.-S."/>
        </authorList>
    </citation>
    <scope>NUCLEOTIDE SEQUENCE [LARGE SCALE GENOMIC DNA]</scope>
    <source>
        <strain evidence="1 2">M043b</strain>
    </source>
</reference>
<dbReference type="STRING" id="371042.NG99_22305"/>
<dbReference type="OrthoDB" id="6539732at2"/>
<protein>
    <submittedName>
        <fullName evidence="1">Uncharacterized protein</fullName>
    </submittedName>
</protein>
<comment type="caution">
    <text evidence="1">The sequence shown here is derived from an EMBL/GenBank/DDBJ whole genome shotgun (WGS) entry which is preliminary data.</text>
</comment>
<evidence type="ECO:0000313" key="1">
    <source>
        <dbReference type="EMBL" id="KGT88037.1"/>
    </source>
</evidence>
<dbReference type="Proteomes" id="UP000030351">
    <property type="component" value="Unassembled WGS sequence"/>
</dbReference>
<dbReference type="EMBL" id="JRUQ01000067">
    <property type="protein sequence ID" value="KGT88037.1"/>
    <property type="molecule type" value="Genomic_DNA"/>
</dbReference>
<evidence type="ECO:0000313" key="2">
    <source>
        <dbReference type="Proteomes" id="UP000030351"/>
    </source>
</evidence>
<organism evidence="1 2">
    <name type="scientific">Erwinia typographi</name>
    <dbReference type="NCBI Taxonomy" id="371042"/>
    <lineage>
        <taxon>Bacteria</taxon>
        <taxon>Pseudomonadati</taxon>
        <taxon>Pseudomonadota</taxon>
        <taxon>Gammaproteobacteria</taxon>
        <taxon>Enterobacterales</taxon>
        <taxon>Erwiniaceae</taxon>
        <taxon>Erwinia</taxon>
    </lineage>
</organism>
<dbReference type="AlphaFoldDB" id="A0A0A3YMN4"/>
<gene>
    <name evidence="1" type="ORF">NG99_22305</name>
</gene>
<keyword evidence="2" id="KW-1185">Reference proteome</keyword>
<name>A0A0A3YMN4_9GAMM</name>
<dbReference type="RefSeq" id="WP_034897974.1">
    <property type="nucleotide sequence ID" value="NZ_JRUQ01000067.1"/>
</dbReference>
<accession>A0A0A3YMN4</accession>
<sequence length="102" mass="10470">MPAGMQCWDETGKLVVDIGDYNCRYIGALNVSFPANTAVITASYSGLKADGSFGVVVATTSGGGVSSIAEFAVRTYDGGFRVFGISPGNAAATLTVNLYGFL</sequence>